<comment type="pathway">
    <text evidence="2">Cofactor biosynthesis; NAD(+) biosynthesis; quinolinate from iminoaspartate: step 1/1.</text>
</comment>
<comment type="cofactor">
    <cofactor evidence="1">
        <name>[4Fe-4S] cluster</name>
        <dbReference type="ChEBI" id="CHEBI:49883"/>
    </cofactor>
</comment>
<evidence type="ECO:0000313" key="12">
    <source>
        <dbReference type="Proteomes" id="UP000628463"/>
    </source>
</evidence>
<evidence type="ECO:0000313" key="11">
    <source>
        <dbReference type="EMBL" id="MBC5679596.1"/>
    </source>
</evidence>
<sequence length="300" mass="33312">MDIIEEINRLKKEKNAVILSHYYVDDDVKEVADYTGDSYYLSKVAKETDADIIVLSGVSFMGESAKLLNPEKTVLMPDSHADCPMAHMATVEYIEKVKEKYDDIAIVCYINSTALLKSHSDVCVTSANAVKVVKALPNKNILFIPDENLGRYVASQIPEKNFIFNPGFCPIHKGISAAELAECKKKFPDAEVLTHPECTQDVLALSDFIGSTSGIIKYAGESKAASFIICTECGVLYELRERYPDKTFYTVGLPTCVNMKKVTLEKILDVLKTGKNEIFLDNDLKDKALASLDKMLELAK</sequence>
<dbReference type="Pfam" id="PF02445">
    <property type="entry name" value="NadA"/>
    <property type="match status" value="1"/>
</dbReference>
<dbReference type="PANTHER" id="PTHR30573">
    <property type="entry name" value="QUINOLINATE SYNTHETASE A"/>
    <property type="match status" value="1"/>
</dbReference>
<evidence type="ECO:0000256" key="7">
    <source>
        <dbReference type="ARBA" id="ARBA00022723"/>
    </source>
</evidence>
<comment type="caution">
    <text evidence="11">The sequence shown here is derived from an EMBL/GenBank/DDBJ whole genome shotgun (WGS) entry which is preliminary data.</text>
</comment>
<gene>
    <name evidence="11" type="primary">nadA</name>
    <name evidence="11" type="ORF">H8S01_01280</name>
</gene>
<proteinExistence type="predicted"/>
<keyword evidence="8" id="KW-0408">Iron</keyword>
<dbReference type="SUPFAM" id="SSF142754">
    <property type="entry name" value="NadA-like"/>
    <property type="match status" value="1"/>
</dbReference>
<dbReference type="NCBIfam" id="TIGR00550">
    <property type="entry name" value="nadA"/>
    <property type="match status" value="1"/>
</dbReference>
<reference evidence="11 12" key="1">
    <citation type="submission" date="2020-08" db="EMBL/GenBank/DDBJ databases">
        <title>Genome public.</title>
        <authorList>
            <person name="Liu C."/>
            <person name="Sun Q."/>
        </authorList>
    </citation>
    <scope>NUCLEOTIDE SEQUENCE [LARGE SCALE GENOMIC DNA]</scope>
    <source>
        <strain evidence="11 12">NSJ-43</strain>
    </source>
</reference>
<dbReference type="EMBL" id="JACOPD010000001">
    <property type="protein sequence ID" value="MBC5679596.1"/>
    <property type="molecule type" value="Genomic_DNA"/>
</dbReference>
<dbReference type="InterPro" id="IPR036094">
    <property type="entry name" value="NadA_sf"/>
</dbReference>
<keyword evidence="7" id="KW-0479">Metal-binding</keyword>
<name>A0ABR7FYK0_9FIRM</name>
<evidence type="ECO:0000256" key="3">
    <source>
        <dbReference type="ARBA" id="ARBA00012669"/>
    </source>
</evidence>
<dbReference type="EC" id="2.5.1.72" evidence="3 10"/>
<evidence type="ECO:0000256" key="9">
    <source>
        <dbReference type="ARBA" id="ARBA00023014"/>
    </source>
</evidence>
<evidence type="ECO:0000256" key="6">
    <source>
        <dbReference type="ARBA" id="ARBA00022679"/>
    </source>
</evidence>
<evidence type="ECO:0000256" key="2">
    <source>
        <dbReference type="ARBA" id="ARBA00005065"/>
    </source>
</evidence>
<protein>
    <recommendedName>
        <fullName evidence="3 10">Quinolinate synthase</fullName>
        <ecNumber evidence="3 10">2.5.1.72</ecNumber>
    </recommendedName>
</protein>
<dbReference type="PANTHER" id="PTHR30573:SF0">
    <property type="entry name" value="QUINOLINATE SYNTHASE, CHLOROPLASTIC"/>
    <property type="match status" value="1"/>
</dbReference>
<dbReference type="InterPro" id="IPR003473">
    <property type="entry name" value="NadA"/>
</dbReference>
<evidence type="ECO:0000256" key="5">
    <source>
        <dbReference type="ARBA" id="ARBA00022642"/>
    </source>
</evidence>
<evidence type="ECO:0000256" key="4">
    <source>
        <dbReference type="ARBA" id="ARBA00022485"/>
    </source>
</evidence>
<evidence type="ECO:0000256" key="10">
    <source>
        <dbReference type="NCBIfam" id="TIGR00550"/>
    </source>
</evidence>
<dbReference type="RefSeq" id="WP_186835884.1">
    <property type="nucleotide sequence ID" value="NZ_JACOPD010000001.1"/>
</dbReference>
<keyword evidence="6" id="KW-0808">Transferase</keyword>
<keyword evidence="5" id="KW-0662">Pyridine nucleotide biosynthesis</keyword>
<keyword evidence="9" id="KW-0411">Iron-sulfur</keyword>
<dbReference type="Gene3D" id="3.40.50.10800">
    <property type="entry name" value="NadA-like"/>
    <property type="match status" value="3"/>
</dbReference>
<accession>A0ABR7FYK0</accession>
<evidence type="ECO:0000256" key="1">
    <source>
        <dbReference type="ARBA" id="ARBA00001966"/>
    </source>
</evidence>
<dbReference type="NCBIfam" id="NF006878">
    <property type="entry name" value="PRK09375.1-2"/>
    <property type="match status" value="1"/>
</dbReference>
<keyword evidence="12" id="KW-1185">Reference proteome</keyword>
<dbReference type="Proteomes" id="UP000628463">
    <property type="component" value="Unassembled WGS sequence"/>
</dbReference>
<organism evidence="11 12">
    <name type="scientific">Lachnospira hominis</name>
    <name type="common">ex Liu et al. 2021</name>
    <dbReference type="NCBI Taxonomy" id="2763051"/>
    <lineage>
        <taxon>Bacteria</taxon>
        <taxon>Bacillati</taxon>
        <taxon>Bacillota</taxon>
        <taxon>Clostridia</taxon>
        <taxon>Lachnospirales</taxon>
        <taxon>Lachnospiraceae</taxon>
        <taxon>Lachnospira</taxon>
    </lineage>
</organism>
<evidence type="ECO:0000256" key="8">
    <source>
        <dbReference type="ARBA" id="ARBA00023004"/>
    </source>
</evidence>
<keyword evidence="4" id="KW-0004">4Fe-4S</keyword>